<dbReference type="InterPro" id="IPR003661">
    <property type="entry name" value="HisK_dim/P_dom"/>
</dbReference>
<dbReference type="PRINTS" id="PR00344">
    <property type="entry name" value="BCTRLSENSOR"/>
</dbReference>
<evidence type="ECO:0000256" key="4">
    <source>
        <dbReference type="ARBA" id="ARBA00022679"/>
    </source>
</evidence>
<organism evidence="11 12">
    <name type="scientific">Maledivibacter halophilus</name>
    <dbReference type="NCBI Taxonomy" id="36842"/>
    <lineage>
        <taxon>Bacteria</taxon>
        <taxon>Bacillati</taxon>
        <taxon>Bacillota</taxon>
        <taxon>Clostridia</taxon>
        <taxon>Peptostreptococcales</taxon>
        <taxon>Caminicellaceae</taxon>
        <taxon>Maledivibacter</taxon>
    </lineage>
</organism>
<keyword evidence="12" id="KW-1185">Reference proteome</keyword>
<dbReference type="Proteomes" id="UP000190285">
    <property type="component" value="Unassembled WGS sequence"/>
</dbReference>
<dbReference type="EMBL" id="FUZT01000002">
    <property type="protein sequence ID" value="SKC45545.1"/>
    <property type="molecule type" value="Genomic_DNA"/>
</dbReference>
<dbReference type="GO" id="GO:0005524">
    <property type="term" value="F:ATP binding"/>
    <property type="evidence" value="ECO:0007669"/>
    <property type="project" value="UniProtKB-KW"/>
</dbReference>
<accession>A0A1T5J244</accession>
<dbReference type="GO" id="GO:0000155">
    <property type="term" value="F:phosphorelay sensor kinase activity"/>
    <property type="evidence" value="ECO:0007669"/>
    <property type="project" value="InterPro"/>
</dbReference>
<dbReference type="OrthoDB" id="9784397at2"/>
<keyword evidence="8" id="KW-0902">Two-component regulatory system</keyword>
<dbReference type="SUPFAM" id="SSF47384">
    <property type="entry name" value="Homodimeric domain of signal transducing histidine kinase"/>
    <property type="match status" value="1"/>
</dbReference>
<feature type="domain" description="Histidine kinase" evidence="10">
    <location>
        <begin position="468"/>
        <end position="677"/>
    </location>
</feature>
<evidence type="ECO:0000259" key="10">
    <source>
        <dbReference type="PROSITE" id="PS50109"/>
    </source>
</evidence>
<dbReference type="CDD" id="cd00082">
    <property type="entry name" value="HisKA"/>
    <property type="match status" value="1"/>
</dbReference>
<sequence length="682" mass="79329">MKRRFIIFFILVLIFFILYANKYLELEHNANILEYINLSSGLTNDEIEILNKYQPLIHGGNINEPPLGMYYEENRQYMGFVVDYINALSIELGVPIISKPMVWNEALEALEEGRTDLCDMTPSSERAKSFVFSNPIYRLRGLIVVKNFNNKIHDLYDLDNIRVAVQEKDYSIEYINSKGVNPNFVFADNLYEALNLLYNNEVDAVVGDEPGIRYYMNELHYMGDYRIIEEPFYDDVCAIAVSKEQKDLIKVINKAIFNIKRKGIDRKIEIKWLGHTTFLSENKFNEKIKLNLLMFLILSMIIVYLVYLWNRSLKLLVDSRTKELQIMKNELEVTFDGIENFLIVLGKDLRVKNINNPFLKYLEGDKELILNSLFMEILLLWDFENQNENLIYRLLTCYDECNKFDIQKKYEVKSRGRLFQVSIYPLERNKSQVVNILIMISDITNMRIQEQKLIHSNKMETIGRLAAGMAHELRNPLGVIRNSTFILHDEYKEKDKLKTMAIEAIDNSVDRASKIIGNLLKSSRLTNDKKEWTNLKDLIGEVINLYNKPLYEQNIKLDIFCKEDIVIYINSESLKHILMNLIHNAIDAMEEGGILEIQCLCNVKNIEIKIKDNGIGIEEEMLDKIFDPFYTTKDIGKGTGLGLYIAYSETEKIDGNIKVISEGNEGTTFIIDIPYGSEDVWQ</sequence>
<dbReference type="InterPro" id="IPR004358">
    <property type="entry name" value="Sig_transdc_His_kin-like_C"/>
</dbReference>
<dbReference type="PANTHER" id="PTHR43065">
    <property type="entry name" value="SENSOR HISTIDINE KINASE"/>
    <property type="match status" value="1"/>
</dbReference>
<reference evidence="11 12" key="1">
    <citation type="submission" date="2017-02" db="EMBL/GenBank/DDBJ databases">
        <authorList>
            <person name="Peterson S.W."/>
        </authorList>
    </citation>
    <scope>NUCLEOTIDE SEQUENCE [LARGE SCALE GENOMIC DNA]</scope>
    <source>
        <strain evidence="11 12">M1</strain>
    </source>
</reference>
<dbReference type="RefSeq" id="WP_079489622.1">
    <property type="nucleotide sequence ID" value="NZ_FUZT01000002.1"/>
</dbReference>
<dbReference type="SUPFAM" id="SSF55874">
    <property type="entry name" value="ATPase domain of HSP90 chaperone/DNA topoisomerase II/histidine kinase"/>
    <property type="match status" value="1"/>
</dbReference>
<evidence type="ECO:0000256" key="9">
    <source>
        <dbReference type="SAM" id="Phobius"/>
    </source>
</evidence>
<keyword evidence="9" id="KW-0812">Transmembrane</keyword>
<name>A0A1T5J244_9FIRM</name>
<evidence type="ECO:0000256" key="6">
    <source>
        <dbReference type="ARBA" id="ARBA00022777"/>
    </source>
</evidence>
<dbReference type="InterPro" id="IPR001638">
    <property type="entry name" value="Solute-binding_3/MltF_N"/>
</dbReference>
<evidence type="ECO:0000256" key="1">
    <source>
        <dbReference type="ARBA" id="ARBA00000085"/>
    </source>
</evidence>
<keyword evidence="3" id="KW-0597">Phosphoprotein</keyword>
<evidence type="ECO:0000313" key="12">
    <source>
        <dbReference type="Proteomes" id="UP000190285"/>
    </source>
</evidence>
<dbReference type="SMART" id="SM00388">
    <property type="entry name" value="HisKA"/>
    <property type="match status" value="1"/>
</dbReference>
<dbReference type="SUPFAM" id="SSF53850">
    <property type="entry name" value="Periplasmic binding protein-like II"/>
    <property type="match status" value="1"/>
</dbReference>
<dbReference type="PROSITE" id="PS50109">
    <property type="entry name" value="HIS_KIN"/>
    <property type="match status" value="1"/>
</dbReference>
<dbReference type="SMART" id="SM00062">
    <property type="entry name" value="PBPb"/>
    <property type="match status" value="1"/>
</dbReference>
<dbReference type="Gene3D" id="1.10.287.130">
    <property type="match status" value="1"/>
</dbReference>
<dbReference type="STRING" id="36842.SAMN02194393_00858"/>
<dbReference type="AlphaFoldDB" id="A0A1T5J244"/>
<dbReference type="InterPro" id="IPR036890">
    <property type="entry name" value="HATPase_C_sf"/>
</dbReference>
<keyword evidence="4" id="KW-0808">Transferase</keyword>
<keyword evidence="7" id="KW-0067">ATP-binding</keyword>
<gene>
    <name evidence="11" type="ORF">SAMN02194393_00858</name>
</gene>
<dbReference type="EC" id="2.7.13.3" evidence="2"/>
<evidence type="ECO:0000313" key="11">
    <source>
        <dbReference type="EMBL" id="SKC45545.1"/>
    </source>
</evidence>
<evidence type="ECO:0000256" key="8">
    <source>
        <dbReference type="ARBA" id="ARBA00023012"/>
    </source>
</evidence>
<dbReference type="InterPro" id="IPR003594">
    <property type="entry name" value="HATPase_dom"/>
</dbReference>
<dbReference type="Gene3D" id="3.30.565.10">
    <property type="entry name" value="Histidine kinase-like ATPase, C-terminal domain"/>
    <property type="match status" value="1"/>
</dbReference>
<dbReference type="InterPro" id="IPR005467">
    <property type="entry name" value="His_kinase_dom"/>
</dbReference>
<dbReference type="SMART" id="SM00387">
    <property type="entry name" value="HATPase_c"/>
    <property type="match status" value="1"/>
</dbReference>
<dbReference type="Gene3D" id="3.30.450.20">
    <property type="entry name" value="PAS domain"/>
    <property type="match status" value="1"/>
</dbReference>
<dbReference type="Pfam" id="PF00512">
    <property type="entry name" value="HisKA"/>
    <property type="match status" value="1"/>
</dbReference>
<keyword evidence="9" id="KW-1133">Transmembrane helix</keyword>
<evidence type="ECO:0000256" key="7">
    <source>
        <dbReference type="ARBA" id="ARBA00022840"/>
    </source>
</evidence>
<keyword evidence="6" id="KW-0418">Kinase</keyword>
<comment type="catalytic activity">
    <reaction evidence="1">
        <text>ATP + protein L-histidine = ADP + protein N-phospho-L-histidine.</text>
        <dbReference type="EC" id="2.7.13.3"/>
    </reaction>
</comment>
<dbReference type="Gene3D" id="3.40.190.10">
    <property type="entry name" value="Periplasmic binding protein-like II"/>
    <property type="match status" value="2"/>
</dbReference>
<proteinExistence type="predicted"/>
<evidence type="ECO:0000256" key="2">
    <source>
        <dbReference type="ARBA" id="ARBA00012438"/>
    </source>
</evidence>
<dbReference type="PANTHER" id="PTHR43065:SF46">
    <property type="entry name" value="C4-DICARBOXYLATE TRANSPORT SENSOR PROTEIN DCTB"/>
    <property type="match status" value="1"/>
</dbReference>
<keyword evidence="5" id="KW-0547">Nucleotide-binding</keyword>
<feature type="transmembrane region" description="Helical" evidence="9">
    <location>
        <begin position="290"/>
        <end position="310"/>
    </location>
</feature>
<keyword evidence="9" id="KW-0472">Membrane</keyword>
<evidence type="ECO:0000256" key="5">
    <source>
        <dbReference type="ARBA" id="ARBA00022741"/>
    </source>
</evidence>
<evidence type="ECO:0000256" key="3">
    <source>
        <dbReference type="ARBA" id="ARBA00022553"/>
    </source>
</evidence>
<dbReference type="InterPro" id="IPR036097">
    <property type="entry name" value="HisK_dim/P_sf"/>
</dbReference>
<dbReference type="Pfam" id="PF02518">
    <property type="entry name" value="HATPase_c"/>
    <property type="match status" value="1"/>
</dbReference>
<protein>
    <recommendedName>
        <fullName evidence="2">histidine kinase</fullName>
        <ecNumber evidence="2">2.7.13.3</ecNumber>
    </recommendedName>
</protein>
<dbReference type="Pfam" id="PF00497">
    <property type="entry name" value="SBP_bac_3"/>
    <property type="match status" value="1"/>
</dbReference>